<sequence length="39" mass="3924">MAASGGPYKAGGDGFAVVIDAYAKVRRRGRAACEALVAP</sequence>
<evidence type="ECO:0000313" key="1">
    <source>
        <dbReference type="EMBL" id="SOE61772.1"/>
    </source>
</evidence>
<proteinExistence type="predicted"/>
<organism evidence="1 2">
    <name type="scientific">Caballeronia arationis</name>
    <dbReference type="NCBI Taxonomy" id="1777142"/>
    <lineage>
        <taxon>Bacteria</taxon>
        <taxon>Pseudomonadati</taxon>
        <taxon>Pseudomonadota</taxon>
        <taxon>Betaproteobacteria</taxon>
        <taxon>Burkholderiales</taxon>
        <taxon>Burkholderiaceae</taxon>
        <taxon>Caballeronia</taxon>
    </lineage>
</organism>
<keyword evidence="2" id="KW-1185">Reference proteome</keyword>
<dbReference type="Proteomes" id="UP000219522">
    <property type="component" value="Unassembled WGS sequence"/>
</dbReference>
<evidence type="ECO:0000313" key="2">
    <source>
        <dbReference type="Proteomes" id="UP000219522"/>
    </source>
</evidence>
<name>A0A7Z7I4F5_9BURK</name>
<comment type="caution">
    <text evidence="1">The sequence shown here is derived from an EMBL/GenBank/DDBJ whole genome shotgun (WGS) entry which is preliminary data.</text>
</comment>
<dbReference type="AlphaFoldDB" id="A0A7Z7I4F5"/>
<gene>
    <name evidence="1" type="ORF">SAMN05446927_2175</name>
</gene>
<accession>A0A7Z7I4F5</accession>
<protein>
    <submittedName>
        <fullName evidence="1">Uncharacterized protein</fullName>
    </submittedName>
</protein>
<dbReference type="EMBL" id="OCSU01000001">
    <property type="protein sequence ID" value="SOE61772.1"/>
    <property type="molecule type" value="Genomic_DNA"/>
</dbReference>
<reference evidence="1 2" key="1">
    <citation type="submission" date="2017-09" db="EMBL/GenBank/DDBJ databases">
        <authorList>
            <person name="Varghese N."/>
            <person name="Submissions S."/>
        </authorList>
    </citation>
    <scope>NUCLEOTIDE SEQUENCE [LARGE SCALE GENOMIC DNA]</scope>
    <source>
        <strain evidence="1 2">OK806</strain>
    </source>
</reference>